<sequence length="474" mass="52866">MDCQLLQACENGDLGEFQRLYDENNSILDHKISGLQESPLHLASRHKHRDLVSRILDLKKHTVMATNGQEDTPLHVACQVGEPEIVKLLLKASPSVPDMLNGAKENALYIACSSGHPEVALDLCKEMKFTARNESEASCLRIAITKGYTGVVLNILGKNPSLASRKDENGFSAMHLASREGNIEVIKELLNKDQNLSFLRDIDERTPLHLAVIHGQVHVVQEFLGRSEPAASFNIVQFADLINRADKNGDTVLHLAAKMNCLKVIELLLSKHGMNINATNNEEKTALDILKDNQAREGANVPIEFYRKRVNMIQQLKDRKRPKPTSVTAIQQSLMVVAGLIVTVTFQAGLNPPGGFWQDWDKGNKTDHHIPGKAIKSETDPWLFAFFMASDALGFIVSLALIPIIMILRKEILMYVNSLVVVAILSIEVTFIIGVIMISDRLPLYHVDIFLLILVTLGGICWTWWKLKPSMKRP</sequence>
<evidence type="ECO:0000313" key="1">
    <source>
        <dbReference type="EMBL" id="KAJ8637920.1"/>
    </source>
</evidence>
<keyword evidence="2" id="KW-1185">Reference proteome</keyword>
<dbReference type="EMBL" id="CM056811">
    <property type="protein sequence ID" value="KAJ8637920.1"/>
    <property type="molecule type" value="Genomic_DNA"/>
</dbReference>
<evidence type="ECO:0000313" key="2">
    <source>
        <dbReference type="Proteomes" id="UP001234297"/>
    </source>
</evidence>
<dbReference type="Proteomes" id="UP001234297">
    <property type="component" value="Chromosome 3"/>
</dbReference>
<accession>A0ACC2LWZ5</accession>
<name>A0ACC2LWZ5_PERAE</name>
<reference evidence="1 2" key="1">
    <citation type="journal article" date="2022" name="Hortic Res">
        <title>A haplotype resolved chromosomal level avocado genome allows analysis of novel avocado genes.</title>
        <authorList>
            <person name="Nath O."/>
            <person name="Fletcher S.J."/>
            <person name="Hayward A."/>
            <person name="Shaw L.M."/>
            <person name="Masouleh A.K."/>
            <person name="Furtado A."/>
            <person name="Henry R.J."/>
            <person name="Mitter N."/>
        </authorList>
    </citation>
    <scope>NUCLEOTIDE SEQUENCE [LARGE SCALE GENOMIC DNA]</scope>
    <source>
        <strain evidence="2">cv. Hass</strain>
    </source>
</reference>
<comment type="caution">
    <text evidence="1">The sequence shown here is derived from an EMBL/GenBank/DDBJ whole genome shotgun (WGS) entry which is preliminary data.</text>
</comment>
<organism evidence="1 2">
    <name type="scientific">Persea americana</name>
    <name type="common">Avocado</name>
    <dbReference type="NCBI Taxonomy" id="3435"/>
    <lineage>
        <taxon>Eukaryota</taxon>
        <taxon>Viridiplantae</taxon>
        <taxon>Streptophyta</taxon>
        <taxon>Embryophyta</taxon>
        <taxon>Tracheophyta</taxon>
        <taxon>Spermatophyta</taxon>
        <taxon>Magnoliopsida</taxon>
        <taxon>Magnoliidae</taxon>
        <taxon>Laurales</taxon>
        <taxon>Lauraceae</taxon>
        <taxon>Persea</taxon>
    </lineage>
</organism>
<gene>
    <name evidence="1" type="ORF">MRB53_012187</name>
</gene>
<protein>
    <submittedName>
        <fullName evidence="1">Uncharacterized protein</fullName>
    </submittedName>
</protein>
<proteinExistence type="predicted"/>